<evidence type="ECO:0000313" key="2">
    <source>
        <dbReference type="Proteomes" id="UP000217265"/>
    </source>
</evidence>
<dbReference type="Gene3D" id="2.60.120.260">
    <property type="entry name" value="Galactose-binding domain-like"/>
    <property type="match status" value="1"/>
</dbReference>
<dbReference type="KEGG" id="vbh:CMV30_14480"/>
<sequence length="576" mass="63490">MRYPAAPAPTSTSTRRVPSVTTVIALLALTFFATFPTAPARAKSSEWQDLAGTKFKGEPVEVLGPFALFKTSLTTGRRMMLRGLAPDDILRLHHEISARPARAATWANAKSPATSDLLGRVFTVENQKLVPADLSRLPEPELLLVLFGSHNDGESWEMLRTFTATYERIQRVYPGKVGCVFMGVRHSESEHRRIATTTSMPWFVADLPAQNGMNVLNRFTPAEGTQMVLLSRHGVPLLGARASSLGEIKKFADELSAFLAAIDPANPRSWPDRSHYLSLTRPLDFASKSTGPLLLGDPLRADGLRQRGITRIDARLAIDEQGRVTDVTLLPTSVLPEPMKTPLADALRKQAVFLPALDQSTPVASSYDYSFVVPPENKSIAADTSWLNGDARTEIPLPTWLILEPIKVEEKNFSDIDHVAADDTVMLKALSVSTAKVSRASQMNAFNTDWFTEAGADTVRPTEGDPQPIDGATLTWKRDAAPDGLVDFGEHDYSVGYAWTEFDSPADTDAWLGLGSDDGVKIWLNGHLVSDRWIRRMSRLDDDVVPLRLKKGKNRLLIKIQNATGGWSFITRLRTR</sequence>
<protein>
    <submittedName>
        <fullName evidence="1">Uncharacterized protein</fullName>
    </submittedName>
</protein>
<dbReference type="AlphaFoldDB" id="A0A290Q8U1"/>
<dbReference type="RefSeq" id="WP_096056700.1">
    <property type="nucleotide sequence ID" value="NZ_CP023344.1"/>
</dbReference>
<organism evidence="1 2">
    <name type="scientific">Nibricoccus aquaticus</name>
    <dbReference type="NCBI Taxonomy" id="2576891"/>
    <lineage>
        <taxon>Bacteria</taxon>
        <taxon>Pseudomonadati</taxon>
        <taxon>Verrucomicrobiota</taxon>
        <taxon>Opitutia</taxon>
        <taxon>Opitutales</taxon>
        <taxon>Opitutaceae</taxon>
        <taxon>Nibricoccus</taxon>
    </lineage>
</organism>
<evidence type="ECO:0000313" key="1">
    <source>
        <dbReference type="EMBL" id="ATC65069.1"/>
    </source>
</evidence>
<reference evidence="1 2" key="1">
    <citation type="submission" date="2017-09" db="EMBL/GenBank/DDBJ databases">
        <title>Complete genome sequence of Verrucomicrobial strain HZ-65, isolated from freshwater.</title>
        <authorList>
            <person name="Choi A."/>
        </authorList>
    </citation>
    <scope>NUCLEOTIDE SEQUENCE [LARGE SCALE GENOMIC DNA]</scope>
    <source>
        <strain evidence="1 2">HZ-65</strain>
    </source>
</reference>
<accession>A0A290Q8U1</accession>
<keyword evidence="2" id="KW-1185">Reference proteome</keyword>
<dbReference type="EMBL" id="CP023344">
    <property type="protein sequence ID" value="ATC65069.1"/>
    <property type="molecule type" value="Genomic_DNA"/>
</dbReference>
<proteinExistence type="predicted"/>
<dbReference type="Proteomes" id="UP000217265">
    <property type="component" value="Chromosome"/>
</dbReference>
<gene>
    <name evidence="1" type="ORF">CMV30_14480</name>
</gene>
<name>A0A290Q8U1_9BACT</name>
<dbReference type="OrthoDB" id="179971at2"/>